<dbReference type="PANTHER" id="PTHR21113">
    <property type="entry name" value="AGAP001705-PA"/>
    <property type="match status" value="1"/>
</dbReference>
<proteinExistence type="predicted"/>
<accession>A0A6H5I6D1</accession>
<feature type="domain" description="Chitin-binding type-4" evidence="2">
    <location>
        <begin position="25"/>
        <end position="200"/>
    </location>
</feature>
<evidence type="ECO:0000313" key="3">
    <source>
        <dbReference type="EMBL" id="CAB0031970.1"/>
    </source>
</evidence>
<protein>
    <recommendedName>
        <fullName evidence="2">Chitin-binding type-4 domain-containing protein</fullName>
    </recommendedName>
</protein>
<dbReference type="PANTHER" id="PTHR21113:SF14">
    <property type="entry name" value="LP24064P"/>
    <property type="match status" value="1"/>
</dbReference>
<organism evidence="3 4">
    <name type="scientific">Trichogramma brassicae</name>
    <dbReference type="NCBI Taxonomy" id="86971"/>
    <lineage>
        <taxon>Eukaryota</taxon>
        <taxon>Metazoa</taxon>
        <taxon>Ecdysozoa</taxon>
        <taxon>Arthropoda</taxon>
        <taxon>Hexapoda</taxon>
        <taxon>Insecta</taxon>
        <taxon>Pterygota</taxon>
        <taxon>Neoptera</taxon>
        <taxon>Endopterygota</taxon>
        <taxon>Hymenoptera</taxon>
        <taxon>Apocrita</taxon>
        <taxon>Proctotrupomorpha</taxon>
        <taxon>Chalcidoidea</taxon>
        <taxon>Trichogrammatidae</taxon>
        <taxon>Trichogramma</taxon>
    </lineage>
</organism>
<keyword evidence="4" id="KW-1185">Reference proteome</keyword>
<gene>
    <name evidence="3" type="ORF">TBRA_LOCUS3924</name>
</gene>
<reference evidence="3 4" key="1">
    <citation type="submission" date="2020-02" db="EMBL/GenBank/DDBJ databases">
        <authorList>
            <person name="Ferguson B K."/>
        </authorList>
    </citation>
    <scope>NUCLEOTIDE SEQUENCE [LARGE SCALE GENOMIC DNA]</scope>
</reference>
<dbReference type="EMBL" id="CADCXV010000661">
    <property type="protein sequence ID" value="CAB0031970.1"/>
    <property type="molecule type" value="Genomic_DNA"/>
</dbReference>
<keyword evidence="1" id="KW-0732">Signal</keyword>
<dbReference type="OrthoDB" id="64893at2759"/>
<dbReference type="AlphaFoldDB" id="A0A6H5I6D1"/>
<dbReference type="Pfam" id="PF03067">
    <property type="entry name" value="LPMO_10"/>
    <property type="match status" value="1"/>
</dbReference>
<dbReference type="Proteomes" id="UP000479190">
    <property type="component" value="Unassembled WGS sequence"/>
</dbReference>
<name>A0A6H5I6D1_9HYME</name>
<feature type="chain" id="PRO_5026194657" description="Chitin-binding type-4 domain-containing protein" evidence="1">
    <location>
        <begin position="25"/>
        <end position="210"/>
    </location>
</feature>
<feature type="signal peptide" evidence="1">
    <location>
        <begin position="1"/>
        <end position="24"/>
    </location>
</feature>
<evidence type="ECO:0000256" key="1">
    <source>
        <dbReference type="SAM" id="SignalP"/>
    </source>
</evidence>
<dbReference type="InterPro" id="IPR004302">
    <property type="entry name" value="Cellulose/chitin-bd_N"/>
</dbReference>
<evidence type="ECO:0000313" key="4">
    <source>
        <dbReference type="Proteomes" id="UP000479190"/>
    </source>
</evidence>
<sequence length="210" mass="23832">MSIDRRLLFAVALLSAASLLEVRGHGRLIDPVARSSAWRYGFKAPHNYNDNELFCGGVGIQYGVNNGLCGVCGDDYSLPRPRPNELGGYYGKGFIVKTYRQGDIIKAVVQITASHLGHFEFHICPLDYFDEESEACFRPLRLANGKRKFMGPIEQKGDYEVELELPWYMTCKHCVLRWTYVAGNNWETHVQETYRGCADVAILRDDEDDI</sequence>
<evidence type="ECO:0000259" key="2">
    <source>
        <dbReference type="Pfam" id="PF03067"/>
    </source>
</evidence>